<dbReference type="Proteomes" id="UP001372834">
    <property type="component" value="Unassembled WGS sequence"/>
</dbReference>
<proteinExistence type="predicted"/>
<organism evidence="1 2">
    <name type="scientific">Polyplax serrata</name>
    <name type="common">Common mouse louse</name>
    <dbReference type="NCBI Taxonomy" id="468196"/>
    <lineage>
        <taxon>Eukaryota</taxon>
        <taxon>Metazoa</taxon>
        <taxon>Ecdysozoa</taxon>
        <taxon>Arthropoda</taxon>
        <taxon>Hexapoda</taxon>
        <taxon>Insecta</taxon>
        <taxon>Pterygota</taxon>
        <taxon>Neoptera</taxon>
        <taxon>Paraneoptera</taxon>
        <taxon>Psocodea</taxon>
        <taxon>Troctomorpha</taxon>
        <taxon>Phthiraptera</taxon>
        <taxon>Anoplura</taxon>
        <taxon>Polyplacidae</taxon>
        <taxon>Polyplax</taxon>
    </lineage>
</organism>
<gene>
    <name evidence="1" type="ORF">RUM43_007837</name>
</gene>
<comment type="caution">
    <text evidence="1">The sequence shown here is derived from an EMBL/GenBank/DDBJ whole genome shotgun (WGS) entry which is preliminary data.</text>
</comment>
<evidence type="ECO:0000313" key="2">
    <source>
        <dbReference type="Proteomes" id="UP001372834"/>
    </source>
</evidence>
<reference evidence="1 2" key="1">
    <citation type="submission" date="2023-10" db="EMBL/GenBank/DDBJ databases">
        <title>Genomes of two closely related lineages of the louse Polyplax serrata with different host specificities.</title>
        <authorList>
            <person name="Martinu J."/>
            <person name="Tarabai H."/>
            <person name="Stefka J."/>
            <person name="Hypsa V."/>
        </authorList>
    </citation>
    <scope>NUCLEOTIDE SEQUENCE [LARGE SCALE GENOMIC DNA]</scope>
    <source>
        <strain evidence="1">HR10_N</strain>
    </source>
</reference>
<protein>
    <submittedName>
        <fullName evidence="1">Uncharacterized protein</fullName>
    </submittedName>
</protein>
<dbReference type="AlphaFoldDB" id="A0AAN8P2G2"/>
<evidence type="ECO:0000313" key="1">
    <source>
        <dbReference type="EMBL" id="KAK6639564.1"/>
    </source>
</evidence>
<dbReference type="EMBL" id="JAWJWE010000003">
    <property type="protein sequence ID" value="KAK6639564.1"/>
    <property type="molecule type" value="Genomic_DNA"/>
</dbReference>
<name>A0AAN8P2G2_POLSC</name>
<accession>A0AAN8P2G2</accession>
<sequence>MRLRGTINFRQGRRTHIKAEWMNGRLTAVCVIRQQGTTETVRTMEKDRYVRFVCRGNRRMGSRILARGWAEKEDVEGEWERVLGISFVWAQSNGKGKWKFLEFPALSTGK</sequence>